<dbReference type="InterPro" id="IPR037171">
    <property type="entry name" value="NagB/RpiA_transferase-like"/>
</dbReference>
<dbReference type="SUPFAM" id="SSF100950">
    <property type="entry name" value="NagB/RpiA/CoA transferase-like"/>
    <property type="match status" value="1"/>
</dbReference>
<keyword evidence="5" id="KW-0479">Metal-binding</keyword>
<dbReference type="GO" id="GO:0035999">
    <property type="term" value="P:tetrahydrofolate interconversion"/>
    <property type="evidence" value="ECO:0007669"/>
    <property type="project" value="TreeGrafter"/>
</dbReference>
<comment type="similarity">
    <text evidence="1 5">Belongs to the 5-formyltetrahydrofolate cyclo-ligase family.</text>
</comment>
<dbReference type="Gene3D" id="3.40.50.10420">
    <property type="entry name" value="NagB/RpiA/CoA transferase-like"/>
    <property type="match status" value="1"/>
</dbReference>
<gene>
    <name evidence="6" type="ORF">CKALI_08340</name>
</gene>
<accession>A0A6B8W5A4</accession>
<dbReference type="NCBIfam" id="TIGR02727">
    <property type="entry name" value="MTHFS_bact"/>
    <property type="match status" value="1"/>
</dbReference>
<evidence type="ECO:0000256" key="3">
    <source>
        <dbReference type="ARBA" id="ARBA00022840"/>
    </source>
</evidence>
<dbReference type="AlphaFoldDB" id="A0A6B8W5A4"/>
<dbReference type="EC" id="6.3.3.2" evidence="5"/>
<proteinExistence type="inferred from homology"/>
<evidence type="ECO:0000313" key="6">
    <source>
        <dbReference type="EMBL" id="QGU02528.1"/>
    </source>
</evidence>
<dbReference type="KEGG" id="ckw:CKALI_08340"/>
<organism evidence="6 7">
    <name type="scientific">Corynebacterium kalinowskii</name>
    <dbReference type="NCBI Taxonomy" id="2675216"/>
    <lineage>
        <taxon>Bacteria</taxon>
        <taxon>Bacillati</taxon>
        <taxon>Actinomycetota</taxon>
        <taxon>Actinomycetes</taxon>
        <taxon>Mycobacteriales</taxon>
        <taxon>Corynebacteriaceae</taxon>
        <taxon>Corynebacterium</taxon>
    </lineage>
</organism>
<dbReference type="GO" id="GO:0009396">
    <property type="term" value="P:folic acid-containing compound biosynthetic process"/>
    <property type="evidence" value="ECO:0007669"/>
    <property type="project" value="TreeGrafter"/>
</dbReference>
<dbReference type="InterPro" id="IPR024185">
    <property type="entry name" value="FTHF_cligase-like_sf"/>
</dbReference>
<feature type="binding site" evidence="4">
    <location>
        <begin position="84"/>
        <end position="92"/>
    </location>
    <ligand>
        <name>ATP</name>
        <dbReference type="ChEBI" id="CHEBI:30616"/>
    </ligand>
</feature>
<keyword evidence="5" id="KW-0460">Magnesium</keyword>
<dbReference type="Proteomes" id="UP000427071">
    <property type="component" value="Chromosome"/>
</dbReference>
<dbReference type="InterPro" id="IPR002698">
    <property type="entry name" value="FTHF_cligase"/>
</dbReference>
<comment type="cofactor">
    <cofactor evidence="5">
        <name>Mg(2+)</name>
        <dbReference type="ChEBI" id="CHEBI:18420"/>
    </cofactor>
</comment>
<evidence type="ECO:0000256" key="1">
    <source>
        <dbReference type="ARBA" id="ARBA00010638"/>
    </source>
</evidence>
<dbReference type="PANTHER" id="PTHR23407">
    <property type="entry name" value="ATPASE INHIBITOR/5-FORMYLTETRAHYDROFOLATE CYCLO-LIGASE"/>
    <property type="match status" value="1"/>
</dbReference>
<dbReference type="GO" id="GO:0046872">
    <property type="term" value="F:metal ion binding"/>
    <property type="evidence" value="ECO:0007669"/>
    <property type="project" value="UniProtKB-KW"/>
</dbReference>
<dbReference type="Pfam" id="PF01812">
    <property type="entry name" value="5-FTHF_cyc-lig"/>
    <property type="match status" value="1"/>
</dbReference>
<reference evidence="7" key="1">
    <citation type="submission" date="2019-11" db="EMBL/GenBank/DDBJ databases">
        <title>Complete genome sequence of Corynebacterium kalinowskii 1959, a novel Corynebacterium species isolated from soil of a small paddock in Vilsendorf, Germany.</title>
        <authorList>
            <person name="Schaffert L."/>
            <person name="Ruwe M."/>
            <person name="Milse J."/>
            <person name="Hanuschka K."/>
            <person name="Ortseifen V."/>
            <person name="Droste J."/>
            <person name="Brandt D."/>
            <person name="Schlueter L."/>
            <person name="Kutter Y."/>
            <person name="Vinke S."/>
            <person name="Viehoefer P."/>
            <person name="Jacob L."/>
            <person name="Luebke N.-C."/>
            <person name="Schulte-Berndt E."/>
            <person name="Hain C."/>
            <person name="Linder M."/>
            <person name="Schmidt P."/>
            <person name="Wollenschlaeger L."/>
            <person name="Luttermann T."/>
            <person name="Thieme E."/>
            <person name="Hassa J."/>
            <person name="Haak M."/>
            <person name="Wittchen M."/>
            <person name="Mentz A."/>
            <person name="Persicke M."/>
            <person name="Busche T."/>
            <person name="Ruckert C."/>
        </authorList>
    </citation>
    <scope>NUCLEOTIDE SEQUENCE [LARGE SCALE GENOMIC DNA]</scope>
    <source>
        <strain evidence="7">1959</strain>
    </source>
</reference>
<keyword evidence="2 4" id="KW-0547">Nucleotide-binding</keyword>
<feature type="binding site" evidence="4">
    <location>
        <position position="6"/>
    </location>
    <ligand>
        <name>substrate</name>
    </ligand>
</feature>
<keyword evidence="3 4" id="KW-0067">ATP-binding</keyword>
<evidence type="ECO:0000256" key="4">
    <source>
        <dbReference type="PIRSR" id="PIRSR006806-1"/>
    </source>
</evidence>
<dbReference type="PIRSF" id="PIRSF006806">
    <property type="entry name" value="FTHF_cligase"/>
    <property type="match status" value="1"/>
</dbReference>
<evidence type="ECO:0000313" key="7">
    <source>
        <dbReference type="Proteomes" id="UP000427071"/>
    </source>
</evidence>
<evidence type="ECO:0000256" key="5">
    <source>
        <dbReference type="RuleBase" id="RU361279"/>
    </source>
</evidence>
<evidence type="ECO:0000256" key="2">
    <source>
        <dbReference type="ARBA" id="ARBA00022741"/>
    </source>
</evidence>
<keyword evidence="7" id="KW-1185">Reference proteome</keyword>
<dbReference type="EMBL" id="CP046452">
    <property type="protein sequence ID" value="QGU02528.1"/>
    <property type="molecule type" value="Genomic_DNA"/>
</dbReference>
<comment type="catalytic activity">
    <reaction evidence="5">
        <text>(6S)-5-formyl-5,6,7,8-tetrahydrofolate + ATP = (6R)-5,10-methenyltetrahydrofolate + ADP + phosphate</text>
        <dbReference type="Rhea" id="RHEA:10488"/>
        <dbReference type="ChEBI" id="CHEBI:30616"/>
        <dbReference type="ChEBI" id="CHEBI:43474"/>
        <dbReference type="ChEBI" id="CHEBI:57455"/>
        <dbReference type="ChEBI" id="CHEBI:57457"/>
        <dbReference type="ChEBI" id="CHEBI:456216"/>
        <dbReference type="EC" id="6.3.3.2"/>
    </reaction>
</comment>
<protein>
    <recommendedName>
        <fullName evidence="5">5-formyltetrahydrofolate cyclo-ligase</fullName>
        <ecNumber evidence="5">6.3.3.2</ecNumber>
    </recommendedName>
</protein>
<dbReference type="PANTHER" id="PTHR23407:SF1">
    <property type="entry name" value="5-FORMYLTETRAHYDROFOLATE CYCLO-LIGASE"/>
    <property type="match status" value="1"/>
</dbReference>
<sequence length="149" mass="15986">MPVDTEPGGIDFALFLHALGFEVIIPVSNPDFSMSWVEYSENLAFRPGAFGIAEPDGPLLPGHPLDSVDIIIVPALAADRDGYRLGKGGGYYDRALATLAAPVTVSLLFSHELLDSVPHEPHDAPMSAIITPQEIFCVTEPFQGARQSN</sequence>
<name>A0A6B8W5A4_9CORY</name>
<dbReference type="GO" id="GO:0005524">
    <property type="term" value="F:ATP binding"/>
    <property type="evidence" value="ECO:0007669"/>
    <property type="project" value="UniProtKB-KW"/>
</dbReference>
<dbReference type="GO" id="GO:0030272">
    <property type="term" value="F:5-formyltetrahydrofolate cyclo-ligase activity"/>
    <property type="evidence" value="ECO:0007669"/>
    <property type="project" value="UniProtKB-EC"/>
</dbReference>